<gene>
    <name evidence="2" type="ORF">MM415A00587_0015</name>
</gene>
<name>A0A6M3KGH9_9ZZZZ</name>
<proteinExistence type="predicted"/>
<reference evidence="2" key="1">
    <citation type="submission" date="2020-03" db="EMBL/GenBank/DDBJ databases">
        <title>The deep terrestrial virosphere.</title>
        <authorList>
            <person name="Holmfeldt K."/>
            <person name="Nilsson E."/>
            <person name="Simone D."/>
            <person name="Lopez-Fernandez M."/>
            <person name="Wu X."/>
            <person name="de Brujin I."/>
            <person name="Lundin D."/>
            <person name="Andersson A."/>
            <person name="Bertilsson S."/>
            <person name="Dopson M."/>
        </authorList>
    </citation>
    <scope>NUCLEOTIDE SEQUENCE</scope>
    <source>
        <strain evidence="2">MM415A00587</strain>
    </source>
</reference>
<evidence type="ECO:0000256" key="1">
    <source>
        <dbReference type="SAM" id="MobiDB-lite"/>
    </source>
</evidence>
<feature type="region of interest" description="Disordered" evidence="1">
    <location>
        <begin position="149"/>
        <end position="169"/>
    </location>
</feature>
<evidence type="ECO:0000313" key="2">
    <source>
        <dbReference type="EMBL" id="QJA81097.1"/>
    </source>
</evidence>
<dbReference type="EMBL" id="MT142447">
    <property type="protein sequence ID" value="QJA81097.1"/>
    <property type="molecule type" value="Genomic_DNA"/>
</dbReference>
<sequence length="169" mass="17917">MSVRPKLGGIEIPRHAGALVITDGKLGAGDGSFRLSGGTLVSMERWSKRAGTISAQGWMPPGIGGLDFSQPMELRSTKVRTVGGAGLVYTLPFTPRPDIEPWAFALVDGDWRETPCSTVDGVSTVTAVAGAEGYQVWAMPIYSVKVTPPDESQDQGTASHGWALSWEEA</sequence>
<accession>A0A6M3KGH9</accession>
<protein>
    <submittedName>
        <fullName evidence="2">Uncharacterized protein</fullName>
    </submittedName>
</protein>
<dbReference type="AlphaFoldDB" id="A0A6M3KGH9"/>
<organism evidence="2">
    <name type="scientific">viral metagenome</name>
    <dbReference type="NCBI Taxonomy" id="1070528"/>
    <lineage>
        <taxon>unclassified sequences</taxon>
        <taxon>metagenomes</taxon>
        <taxon>organismal metagenomes</taxon>
    </lineage>
</organism>